<dbReference type="EMBL" id="JAAATW010000001">
    <property type="protein sequence ID" value="NBE07312.1"/>
    <property type="molecule type" value="Genomic_DNA"/>
</dbReference>
<reference evidence="8" key="1">
    <citation type="submission" date="2020-01" db="EMBL/GenBank/DDBJ databases">
        <title>Sphingomonas sp. strain CSW-10.</title>
        <authorList>
            <person name="Chen W.-M."/>
        </authorList>
    </citation>
    <scope>NUCLEOTIDE SEQUENCE [LARGE SCALE GENOMIC DNA]</scope>
    <source>
        <strain evidence="8">CCP-1</strain>
    </source>
</reference>
<evidence type="ECO:0000256" key="4">
    <source>
        <dbReference type="ARBA" id="ARBA00022679"/>
    </source>
</evidence>
<feature type="binding site" evidence="6">
    <location>
        <position position="137"/>
    </location>
    <ligand>
        <name>S-adenosyl-L-methionine</name>
        <dbReference type="ChEBI" id="CHEBI:59789"/>
    </ligand>
</feature>
<dbReference type="InterPro" id="IPR029063">
    <property type="entry name" value="SAM-dependent_MTases_sf"/>
</dbReference>
<dbReference type="PANTHER" id="PTHR31760:SF0">
    <property type="entry name" value="S-ADENOSYL-L-METHIONINE-DEPENDENT METHYLTRANSFERASES SUPERFAMILY PROTEIN"/>
    <property type="match status" value="1"/>
</dbReference>
<dbReference type="InterPro" id="IPR003682">
    <property type="entry name" value="rRNA_ssu_MeTfrase_G"/>
</dbReference>
<dbReference type="EC" id="2.1.1.170" evidence="6"/>
<dbReference type="NCBIfam" id="TIGR00138">
    <property type="entry name" value="rsmG_gidB"/>
    <property type="match status" value="1"/>
</dbReference>
<dbReference type="Proteomes" id="UP001517376">
    <property type="component" value="Unassembled WGS sequence"/>
</dbReference>
<comment type="catalytic activity">
    <reaction evidence="6">
        <text>guanosine(527) in 16S rRNA + S-adenosyl-L-methionine = N(7)-methylguanosine(527) in 16S rRNA + S-adenosyl-L-homocysteine</text>
        <dbReference type="Rhea" id="RHEA:42732"/>
        <dbReference type="Rhea" id="RHEA-COMP:10209"/>
        <dbReference type="Rhea" id="RHEA-COMP:10210"/>
        <dbReference type="ChEBI" id="CHEBI:57856"/>
        <dbReference type="ChEBI" id="CHEBI:59789"/>
        <dbReference type="ChEBI" id="CHEBI:74269"/>
        <dbReference type="ChEBI" id="CHEBI:74480"/>
        <dbReference type="EC" id="2.1.1.170"/>
    </reaction>
</comment>
<evidence type="ECO:0000256" key="1">
    <source>
        <dbReference type="ARBA" id="ARBA00022490"/>
    </source>
</evidence>
<dbReference type="PANTHER" id="PTHR31760">
    <property type="entry name" value="S-ADENOSYL-L-METHIONINE-DEPENDENT METHYLTRANSFERASES SUPERFAMILY PROTEIN"/>
    <property type="match status" value="1"/>
</dbReference>
<evidence type="ECO:0000256" key="3">
    <source>
        <dbReference type="ARBA" id="ARBA00022603"/>
    </source>
</evidence>
<keyword evidence="1 6" id="KW-0963">Cytoplasm</keyword>
<feature type="binding site" evidence="6">
    <location>
        <position position="69"/>
    </location>
    <ligand>
        <name>S-adenosyl-L-methionine</name>
        <dbReference type="ChEBI" id="CHEBI:59789"/>
    </ligand>
</feature>
<comment type="caution">
    <text evidence="7">The sequence shown here is derived from an EMBL/GenBank/DDBJ whole genome shotgun (WGS) entry which is preliminary data.</text>
</comment>
<comment type="subcellular location">
    <subcellularLocation>
        <location evidence="6">Cytoplasm</location>
    </subcellularLocation>
</comment>
<sequence>MTVASLPEGVSRETLDRLQRLTELLAKWNPAINLVSRSTVDQAWDRHILDSAQIFGLAPPVATSWVDMGSGGGFPGLVIACLAAELRPQMTVTLIESDQRKATFLRQAAHDLGLTIQIYAQRIETCEPQNASVLSARALAALPLLLGFTRRHLSTDGIALFPKGASWRAEVEQARKDWQFTLTSHPSATDPQGAILAVKAVSHV</sequence>
<dbReference type="SUPFAM" id="SSF53335">
    <property type="entry name" value="S-adenosyl-L-methionine-dependent methyltransferases"/>
    <property type="match status" value="1"/>
</dbReference>
<feature type="binding site" evidence="6">
    <location>
        <begin position="123"/>
        <end position="124"/>
    </location>
    <ligand>
        <name>S-adenosyl-L-methionine</name>
        <dbReference type="ChEBI" id="CHEBI:59789"/>
    </ligand>
</feature>
<name>A0ABW9Y5Z7_9RHOB</name>
<keyword evidence="8" id="KW-1185">Reference proteome</keyword>
<dbReference type="Pfam" id="PF02527">
    <property type="entry name" value="GidB"/>
    <property type="match status" value="1"/>
</dbReference>
<evidence type="ECO:0000313" key="7">
    <source>
        <dbReference type="EMBL" id="NBE07312.1"/>
    </source>
</evidence>
<dbReference type="PIRSF" id="PIRSF003078">
    <property type="entry name" value="GidB"/>
    <property type="match status" value="1"/>
</dbReference>
<gene>
    <name evidence="6 7" type="primary">rsmG</name>
    <name evidence="7" type="ORF">GU920_07180</name>
</gene>
<dbReference type="GO" id="GO:0008168">
    <property type="term" value="F:methyltransferase activity"/>
    <property type="evidence" value="ECO:0007669"/>
    <property type="project" value="UniProtKB-KW"/>
</dbReference>
<keyword evidence="5 6" id="KW-0949">S-adenosyl-L-methionine</keyword>
<evidence type="ECO:0000313" key="8">
    <source>
        <dbReference type="Proteomes" id="UP001517376"/>
    </source>
</evidence>
<accession>A0ABW9Y5Z7</accession>
<dbReference type="HAMAP" id="MF_00074">
    <property type="entry name" value="16SrRNA_methyltr_G"/>
    <property type="match status" value="1"/>
</dbReference>
<keyword evidence="4 6" id="KW-0808">Transferase</keyword>
<dbReference type="Gene3D" id="3.40.50.150">
    <property type="entry name" value="Vaccinia Virus protein VP39"/>
    <property type="match status" value="1"/>
</dbReference>
<dbReference type="RefSeq" id="WP_161766235.1">
    <property type="nucleotide sequence ID" value="NZ_JAAATW010000001.1"/>
</dbReference>
<evidence type="ECO:0000256" key="6">
    <source>
        <dbReference type="HAMAP-Rule" id="MF_00074"/>
    </source>
</evidence>
<protein>
    <recommendedName>
        <fullName evidence="6">Ribosomal RNA small subunit methyltransferase G</fullName>
        <ecNumber evidence="6">2.1.1.170</ecNumber>
    </recommendedName>
    <alternativeName>
        <fullName evidence="6">16S rRNA 7-methylguanosine methyltransferase</fullName>
        <shortName evidence="6">16S rRNA m7G methyltransferase</shortName>
    </alternativeName>
</protein>
<evidence type="ECO:0000256" key="5">
    <source>
        <dbReference type="ARBA" id="ARBA00022691"/>
    </source>
</evidence>
<comment type="function">
    <text evidence="6">Specifically methylates the N7 position of guanine in position 527 of 16S rRNA.</text>
</comment>
<keyword evidence="2 6" id="KW-0698">rRNA processing</keyword>
<proteinExistence type="inferred from homology"/>
<keyword evidence="3 6" id="KW-0489">Methyltransferase</keyword>
<evidence type="ECO:0000256" key="2">
    <source>
        <dbReference type="ARBA" id="ARBA00022552"/>
    </source>
</evidence>
<dbReference type="GO" id="GO:0032259">
    <property type="term" value="P:methylation"/>
    <property type="evidence" value="ECO:0007669"/>
    <property type="project" value="UniProtKB-KW"/>
</dbReference>
<comment type="similarity">
    <text evidence="6">Belongs to the methyltransferase superfamily. RNA methyltransferase RsmG family.</text>
</comment>
<comment type="caution">
    <text evidence="6">Lacks conserved residue(s) required for the propagation of feature annotation.</text>
</comment>
<organism evidence="7 8">
    <name type="scientific">Paragemmobacter ruber</name>
    <dbReference type="NCBI Taxonomy" id="1985673"/>
    <lineage>
        <taxon>Bacteria</taxon>
        <taxon>Pseudomonadati</taxon>
        <taxon>Pseudomonadota</taxon>
        <taxon>Alphaproteobacteria</taxon>
        <taxon>Rhodobacterales</taxon>
        <taxon>Paracoccaceae</taxon>
        <taxon>Paragemmobacter</taxon>
    </lineage>
</organism>
<feature type="binding site" evidence="6">
    <location>
        <position position="74"/>
    </location>
    <ligand>
        <name>S-adenosyl-L-methionine</name>
        <dbReference type="ChEBI" id="CHEBI:59789"/>
    </ligand>
</feature>